<evidence type="ECO:0000256" key="1">
    <source>
        <dbReference type="ARBA" id="ARBA00006750"/>
    </source>
</evidence>
<dbReference type="CDD" id="cd02205">
    <property type="entry name" value="CBS_pair_SF"/>
    <property type="match status" value="1"/>
</dbReference>
<dbReference type="EMBL" id="CAJFCW020000006">
    <property type="protein sequence ID" value="CAG9126613.1"/>
    <property type="molecule type" value="Genomic_DNA"/>
</dbReference>
<comment type="similarity">
    <text evidence="1">Belongs to the 5'-AMP-activated protein kinase gamma subunit family.</text>
</comment>
<feature type="compositionally biased region" description="Polar residues" evidence="6">
    <location>
        <begin position="48"/>
        <end position="77"/>
    </location>
</feature>
<comment type="caution">
    <text evidence="8">The sequence shown here is derived from an EMBL/GenBank/DDBJ whole genome shotgun (WGS) entry which is preliminary data.</text>
</comment>
<feature type="compositionally biased region" description="Low complexity" evidence="6">
    <location>
        <begin position="127"/>
        <end position="141"/>
    </location>
</feature>
<evidence type="ECO:0000313" key="9">
    <source>
        <dbReference type="Proteomes" id="UP000614601"/>
    </source>
</evidence>
<dbReference type="Proteomes" id="UP000614601">
    <property type="component" value="Unassembled WGS sequence"/>
</dbReference>
<evidence type="ECO:0000256" key="3">
    <source>
        <dbReference type="ARBA" id="ARBA00023122"/>
    </source>
</evidence>
<evidence type="ECO:0000256" key="4">
    <source>
        <dbReference type="ARBA" id="ARBA00025878"/>
    </source>
</evidence>
<reference evidence="8" key="1">
    <citation type="submission" date="2020-09" db="EMBL/GenBank/DDBJ databases">
        <authorList>
            <person name="Kikuchi T."/>
        </authorList>
    </citation>
    <scope>NUCLEOTIDE SEQUENCE</scope>
    <source>
        <strain evidence="8">SH1</strain>
    </source>
</reference>
<dbReference type="PROSITE" id="PS51371">
    <property type="entry name" value="CBS"/>
    <property type="match status" value="1"/>
</dbReference>
<dbReference type="GO" id="GO:0031588">
    <property type="term" value="C:nucleotide-activated protein kinase complex"/>
    <property type="evidence" value="ECO:0007669"/>
    <property type="project" value="TreeGrafter"/>
</dbReference>
<feature type="region of interest" description="Disordered" evidence="6">
    <location>
        <begin position="47"/>
        <end position="83"/>
    </location>
</feature>
<evidence type="ECO:0000259" key="7">
    <source>
        <dbReference type="PROSITE" id="PS51371"/>
    </source>
</evidence>
<organism evidence="8 9">
    <name type="scientific">Bursaphelenchus okinawaensis</name>
    <dbReference type="NCBI Taxonomy" id="465554"/>
    <lineage>
        <taxon>Eukaryota</taxon>
        <taxon>Metazoa</taxon>
        <taxon>Ecdysozoa</taxon>
        <taxon>Nematoda</taxon>
        <taxon>Chromadorea</taxon>
        <taxon>Rhabditida</taxon>
        <taxon>Tylenchina</taxon>
        <taxon>Tylenchomorpha</taxon>
        <taxon>Aphelenchoidea</taxon>
        <taxon>Aphelenchoididae</taxon>
        <taxon>Bursaphelenchus</taxon>
    </lineage>
</organism>
<comment type="subunit">
    <text evidence="4">AMPK is a heterotrimer of an alpha catalytic subunit (PRKAA1 or PRKAA2), a beta (PRKAB1 or PRKAB2) and a gamma non-catalytic subunits (PRKAG1, PRKAG2 or PRKAG3). Interacts with FNIP1 and FNIP2.</text>
</comment>
<keyword evidence="3 5" id="KW-0129">CBS domain</keyword>
<protein>
    <recommendedName>
        <fullName evidence="7">CBS domain-containing protein</fullName>
    </recommendedName>
</protein>
<feature type="region of interest" description="Disordered" evidence="6">
    <location>
        <begin position="124"/>
        <end position="172"/>
    </location>
</feature>
<evidence type="ECO:0000256" key="5">
    <source>
        <dbReference type="PROSITE-ProRule" id="PRU00703"/>
    </source>
</evidence>
<dbReference type="PANTHER" id="PTHR13780">
    <property type="entry name" value="AMP-ACTIVATED PROTEIN KINASE, GAMMA REGULATORY SUBUNIT"/>
    <property type="match status" value="1"/>
</dbReference>
<dbReference type="GO" id="GO:0019901">
    <property type="term" value="F:protein kinase binding"/>
    <property type="evidence" value="ECO:0007669"/>
    <property type="project" value="TreeGrafter"/>
</dbReference>
<dbReference type="InterPro" id="IPR050511">
    <property type="entry name" value="AMPK_gamma/SDS23_families"/>
</dbReference>
<dbReference type="SMART" id="SM00116">
    <property type="entry name" value="CBS"/>
    <property type="match status" value="3"/>
</dbReference>
<accession>A0A811LP22</accession>
<evidence type="ECO:0000313" key="8">
    <source>
        <dbReference type="EMBL" id="CAD5229411.1"/>
    </source>
</evidence>
<dbReference type="Gene3D" id="3.10.580.10">
    <property type="entry name" value="CBS-domain"/>
    <property type="match status" value="2"/>
</dbReference>
<dbReference type="GO" id="GO:0005737">
    <property type="term" value="C:cytoplasm"/>
    <property type="evidence" value="ECO:0007669"/>
    <property type="project" value="TreeGrafter"/>
</dbReference>
<dbReference type="Pfam" id="PF00571">
    <property type="entry name" value="CBS"/>
    <property type="match status" value="1"/>
</dbReference>
<sequence length="554" mass="61647">MGFLKAQHPITLSLAVTADSTNSTPRPPAGKIKAIWSRFRSHRRRPSENQCRFSSPSTSRTIESCTDSEGSQSTFEGSSPPELGVDAVERMMGTLSPRMDPLDEMTVVGHKRSICGVPENEALRDLSSSSATTTDSAVSSTGDPQSRRSSSGYPDFRPRRSTINSKMPVSKPRPIMKMTVPMADDLSWRKVSTDSQYEDEHFSDDDFEACAVSGRRMSVDERTLRKANYAILRKNIDRSFEIVGAFKKHQKSAYKNYLQSFTAYDIAPNHGILFTIDSGLSIRKTIHAMCAQSATHRAAMVSNVDGNYNIFTLSDFLSCLQKRRSDPDLGDQPVAKFFEATQSNKRLVTASSEISVWDLARQFRINHVHRIPVMEVKGIVRTNALFCLLSLRPVFQEIIKLVQTKCCLSPNLNKVTLDEVKLGKWTSLATISENTKCSDAVDQILEKKITCLPLLDSNDTISGVFCKYDVMAAVAERGEDGIDEILEMEVKDLCDNSNMDMIIEPNESIFSAITRLTASQHQCLLICRAKSLLGVVSYADIIDFLVNAEKNDES</sequence>
<evidence type="ECO:0000256" key="2">
    <source>
        <dbReference type="ARBA" id="ARBA00022737"/>
    </source>
</evidence>
<keyword evidence="9" id="KW-1185">Reference proteome</keyword>
<dbReference type="SUPFAM" id="SSF54631">
    <property type="entry name" value="CBS-domain pair"/>
    <property type="match status" value="2"/>
</dbReference>
<proteinExistence type="inferred from homology"/>
<gene>
    <name evidence="8" type="ORF">BOKJ2_LOCUS13470</name>
</gene>
<keyword evidence="2" id="KW-0677">Repeat</keyword>
<dbReference type="InterPro" id="IPR000644">
    <property type="entry name" value="CBS_dom"/>
</dbReference>
<dbReference type="InterPro" id="IPR046342">
    <property type="entry name" value="CBS_dom_sf"/>
</dbReference>
<dbReference type="PANTHER" id="PTHR13780:SF32">
    <property type="entry name" value="CBS DOMAIN-CONTAINING PROTEIN"/>
    <property type="match status" value="1"/>
</dbReference>
<feature type="compositionally biased region" description="Polar residues" evidence="6">
    <location>
        <begin position="142"/>
        <end position="152"/>
    </location>
</feature>
<dbReference type="OrthoDB" id="449052at2759"/>
<dbReference type="GO" id="GO:0019887">
    <property type="term" value="F:protein kinase regulator activity"/>
    <property type="evidence" value="ECO:0007669"/>
    <property type="project" value="TreeGrafter"/>
</dbReference>
<evidence type="ECO:0000256" key="6">
    <source>
        <dbReference type="SAM" id="MobiDB-lite"/>
    </source>
</evidence>
<dbReference type="GO" id="GO:0016208">
    <property type="term" value="F:AMP binding"/>
    <property type="evidence" value="ECO:0007669"/>
    <property type="project" value="TreeGrafter"/>
</dbReference>
<dbReference type="AlphaFoldDB" id="A0A811LP22"/>
<feature type="domain" description="CBS" evidence="7">
    <location>
        <begin position="422"/>
        <end position="484"/>
    </location>
</feature>
<dbReference type="Proteomes" id="UP000783686">
    <property type="component" value="Unassembled WGS sequence"/>
</dbReference>
<name>A0A811LP22_9BILA</name>
<dbReference type="GO" id="GO:0005634">
    <property type="term" value="C:nucleus"/>
    <property type="evidence" value="ECO:0007669"/>
    <property type="project" value="TreeGrafter"/>
</dbReference>
<dbReference type="EMBL" id="CAJFDH010000006">
    <property type="protein sequence ID" value="CAD5229411.1"/>
    <property type="molecule type" value="Genomic_DNA"/>
</dbReference>